<dbReference type="Gene3D" id="3.90.1140.10">
    <property type="entry name" value="Cyclic phosphodiesterase"/>
    <property type="match status" value="1"/>
</dbReference>
<organism evidence="1 2">
    <name type="scientific">Nocardioides guangzhouensis</name>
    <dbReference type="NCBI Taxonomy" id="2497878"/>
    <lineage>
        <taxon>Bacteria</taxon>
        <taxon>Bacillati</taxon>
        <taxon>Actinomycetota</taxon>
        <taxon>Actinomycetes</taxon>
        <taxon>Propionibacteriales</taxon>
        <taxon>Nocardioidaceae</taxon>
        <taxon>Nocardioides</taxon>
    </lineage>
</organism>
<keyword evidence="2" id="KW-1185">Reference proteome</keyword>
<dbReference type="InterPro" id="IPR009097">
    <property type="entry name" value="Cyclic_Pdiesterase"/>
</dbReference>
<evidence type="ECO:0000313" key="2">
    <source>
        <dbReference type="Proteomes" id="UP000295198"/>
    </source>
</evidence>
<protein>
    <submittedName>
        <fullName evidence="1">2'-5' RNA ligase family protein</fullName>
    </submittedName>
</protein>
<evidence type="ECO:0000313" key="1">
    <source>
        <dbReference type="EMBL" id="RYP89100.1"/>
    </source>
</evidence>
<dbReference type="Proteomes" id="UP000295198">
    <property type="component" value="Unassembled WGS sequence"/>
</dbReference>
<accession>A0A4Q4ZL48</accession>
<dbReference type="GO" id="GO:0016874">
    <property type="term" value="F:ligase activity"/>
    <property type="evidence" value="ECO:0007669"/>
    <property type="project" value="UniProtKB-KW"/>
</dbReference>
<name>A0A4Q4ZL48_9ACTN</name>
<proteinExistence type="predicted"/>
<dbReference type="AlphaFoldDB" id="A0A4Q4ZL48"/>
<dbReference type="Pfam" id="PF13563">
    <property type="entry name" value="2_5_RNA_ligase2"/>
    <property type="match status" value="1"/>
</dbReference>
<gene>
    <name evidence="1" type="ORF">EKO23_00095</name>
</gene>
<dbReference type="SUPFAM" id="SSF55144">
    <property type="entry name" value="LigT-like"/>
    <property type="match status" value="1"/>
</dbReference>
<comment type="caution">
    <text evidence="1">The sequence shown here is derived from an EMBL/GenBank/DDBJ whole genome shotgun (WGS) entry which is preliminary data.</text>
</comment>
<dbReference type="OrthoDB" id="2082235at2"/>
<keyword evidence="1" id="KW-0436">Ligase</keyword>
<dbReference type="EMBL" id="SDKM01000001">
    <property type="protein sequence ID" value="RYP89100.1"/>
    <property type="molecule type" value="Genomic_DNA"/>
</dbReference>
<sequence length="175" mass="19361">MSAMGHSVLQVPVPPLERFVRERTAFHDASYVSDDPAFVHAHVTALGPFLDEVGAQDATLVGAIAASVAPFDFVLDRIDTFPNGIIHLVPDPDGPFRDLTRRLWEAFPRCPPYAGQFADVRPHLTLDARTDEVTEESTRTTLGGLVPARCRAERLDLTWWESDGCRLLRSWPLGG</sequence>
<reference evidence="1 2" key="1">
    <citation type="submission" date="2019-01" db="EMBL/GenBank/DDBJ databases">
        <title>Nocardioides guangzhouensis sp. nov., an actinobacterium isolated from soil.</title>
        <authorList>
            <person name="Fu Y."/>
            <person name="Cai Y."/>
            <person name="Lin Z."/>
            <person name="Chen P."/>
        </authorList>
    </citation>
    <scope>NUCLEOTIDE SEQUENCE [LARGE SCALE GENOMIC DNA]</scope>
    <source>
        <strain evidence="1 2">130</strain>
    </source>
</reference>